<accession>A0A183FY82</accession>
<reference evidence="3" key="2">
    <citation type="submission" date="2019-09" db="UniProtKB">
        <authorList>
            <consortium name="WormBaseParasite"/>
        </authorList>
    </citation>
    <scope>IDENTIFICATION</scope>
</reference>
<accession>A0A3P8ALR4</accession>
<organism evidence="2 3">
    <name type="scientific">Heligmosomoides polygyrus</name>
    <name type="common">Parasitic roundworm</name>
    <dbReference type="NCBI Taxonomy" id="6339"/>
    <lineage>
        <taxon>Eukaryota</taxon>
        <taxon>Metazoa</taxon>
        <taxon>Ecdysozoa</taxon>
        <taxon>Nematoda</taxon>
        <taxon>Chromadorea</taxon>
        <taxon>Rhabditida</taxon>
        <taxon>Rhabditina</taxon>
        <taxon>Rhabditomorpha</taxon>
        <taxon>Strongyloidea</taxon>
        <taxon>Heligmosomidae</taxon>
        <taxon>Heligmosomoides</taxon>
    </lineage>
</organism>
<proteinExistence type="predicted"/>
<protein>
    <submittedName>
        <fullName evidence="1 3">Uncharacterized protein</fullName>
    </submittedName>
</protein>
<dbReference type="Proteomes" id="UP000050761">
    <property type="component" value="Unassembled WGS sequence"/>
</dbReference>
<dbReference type="AlphaFoldDB" id="A0A183FY82"/>
<dbReference type="WBParaSite" id="HPBE_0001358301-mRNA-1">
    <property type="protein sequence ID" value="HPBE_0001358301-mRNA-1"/>
    <property type="gene ID" value="HPBE_0001358301"/>
</dbReference>
<name>A0A183FY82_HELPZ</name>
<evidence type="ECO:0000313" key="2">
    <source>
        <dbReference type="Proteomes" id="UP000050761"/>
    </source>
</evidence>
<sequence>MSRSNDERKEVGLHDYSKTGALEAIHSDKQGAISWWSTSSRRLGRKAAGAPGRKGNSGRVAIKLRTLPAQSQLLSTCEIQAEPTGDVVRGEASQHLHSSPSEMGEIALCSAYSLLVQDSETI</sequence>
<evidence type="ECO:0000313" key="1">
    <source>
        <dbReference type="EMBL" id="VDO96704.1"/>
    </source>
</evidence>
<keyword evidence="2" id="KW-1185">Reference proteome</keyword>
<evidence type="ECO:0000313" key="3">
    <source>
        <dbReference type="WBParaSite" id="HPBE_0001358301-mRNA-1"/>
    </source>
</evidence>
<dbReference type="EMBL" id="UZAH01027983">
    <property type="protein sequence ID" value="VDO96704.1"/>
    <property type="molecule type" value="Genomic_DNA"/>
</dbReference>
<reference evidence="1 2" key="1">
    <citation type="submission" date="2018-11" db="EMBL/GenBank/DDBJ databases">
        <authorList>
            <consortium name="Pathogen Informatics"/>
        </authorList>
    </citation>
    <scope>NUCLEOTIDE SEQUENCE [LARGE SCALE GENOMIC DNA]</scope>
</reference>
<gene>
    <name evidence="1" type="ORF">HPBE_LOCUS13584</name>
</gene>